<keyword evidence="3" id="KW-0396">Initiation factor</keyword>
<feature type="region of interest" description="Disordered" evidence="2">
    <location>
        <begin position="160"/>
        <end position="184"/>
    </location>
</feature>
<dbReference type="AlphaFoldDB" id="A0A2B4S954"/>
<name>A0A2B4S954_STYPI</name>
<feature type="coiled-coil region" evidence="1">
    <location>
        <begin position="69"/>
        <end position="122"/>
    </location>
</feature>
<reference evidence="4" key="1">
    <citation type="journal article" date="2017" name="bioRxiv">
        <title>Comparative analysis of the genomes of Stylophora pistillata and Acropora digitifera provides evidence for extensive differences between species of corals.</title>
        <authorList>
            <person name="Voolstra C.R."/>
            <person name="Li Y."/>
            <person name="Liew Y.J."/>
            <person name="Baumgarten S."/>
            <person name="Zoccola D."/>
            <person name="Flot J.-F."/>
            <person name="Tambutte S."/>
            <person name="Allemand D."/>
            <person name="Aranda M."/>
        </authorList>
    </citation>
    <scope>NUCLEOTIDE SEQUENCE [LARGE SCALE GENOMIC DNA]</scope>
</reference>
<evidence type="ECO:0000256" key="1">
    <source>
        <dbReference type="SAM" id="Coils"/>
    </source>
</evidence>
<comment type="caution">
    <text evidence="3">The sequence shown here is derived from an EMBL/GenBank/DDBJ whole genome shotgun (WGS) entry which is preliminary data.</text>
</comment>
<organism evidence="3 4">
    <name type="scientific">Stylophora pistillata</name>
    <name type="common">Smooth cauliflower coral</name>
    <dbReference type="NCBI Taxonomy" id="50429"/>
    <lineage>
        <taxon>Eukaryota</taxon>
        <taxon>Metazoa</taxon>
        <taxon>Cnidaria</taxon>
        <taxon>Anthozoa</taxon>
        <taxon>Hexacorallia</taxon>
        <taxon>Scleractinia</taxon>
        <taxon>Astrocoeniina</taxon>
        <taxon>Pocilloporidae</taxon>
        <taxon>Stylophora</taxon>
    </lineage>
</organism>
<evidence type="ECO:0000313" key="4">
    <source>
        <dbReference type="Proteomes" id="UP000225706"/>
    </source>
</evidence>
<evidence type="ECO:0000256" key="2">
    <source>
        <dbReference type="SAM" id="MobiDB-lite"/>
    </source>
</evidence>
<dbReference type="STRING" id="50429.A0A2B4S954"/>
<keyword evidence="3" id="KW-0648">Protein biosynthesis</keyword>
<dbReference type="EMBL" id="LSMT01000162">
    <property type="protein sequence ID" value="PFX24995.1"/>
    <property type="molecule type" value="Genomic_DNA"/>
</dbReference>
<proteinExistence type="predicted"/>
<sequence length="236" mass="27120">MQKRNQKKFRLLQDSNSISFPLSPDTELKSHLPAPWRKFISLKTMIRKMFYQPDLFHLLDSVNLSKSALKNKKRAEKRSKARIEQIKENGGILEAMQMKDPVDRLREQFQEAKNNKDHKLAARLRQQLWIAQDSAAGVSLEEVEMLGADTSSCSETKFVQETKSDSESPPQVSQASGLTPSEKRLRTLKKKLQQIESIKEKREKGEVLETTQLDKIAKEQEILDELREIESLLTGS</sequence>
<keyword evidence="1" id="KW-0175">Coiled coil</keyword>
<dbReference type="OrthoDB" id="10067701at2759"/>
<protein>
    <submittedName>
        <fullName evidence="3">Eukaryotic translation initiation factor 2A</fullName>
    </submittedName>
</protein>
<keyword evidence="4" id="KW-1185">Reference proteome</keyword>
<feature type="compositionally biased region" description="Polar residues" evidence="2">
    <location>
        <begin position="167"/>
        <end position="179"/>
    </location>
</feature>
<dbReference type="Proteomes" id="UP000225706">
    <property type="component" value="Unassembled WGS sequence"/>
</dbReference>
<dbReference type="GO" id="GO:0003743">
    <property type="term" value="F:translation initiation factor activity"/>
    <property type="evidence" value="ECO:0007669"/>
    <property type="project" value="UniProtKB-KW"/>
</dbReference>
<gene>
    <name evidence="3" type="primary">eif2a</name>
    <name evidence="3" type="ORF">AWC38_SpisGene10366</name>
</gene>
<evidence type="ECO:0000313" key="3">
    <source>
        <dbReference type="EMBL" id="PFX24995.1"/>
    </source>
</evidence>
<accession>A0A2B4S954</accession>